<dbReference type="GO" id="GO:0015031">
    <property type="term" value="P:protein transport"/>
    <property type="evidence" value="ECO:0007669"/>
    <property type="project" value="UniProtKB-UniRule"/>
</dbReference>
<comment type="similarity">
    <text evidence="2 11">Belongs to the FKBP-type PPIase family. Tig subfamily.</text>
</comment>
<dbReference type="PANTHER" id="PTHR30560:SF3">
    <property type="entry name" value="TRIGGER FACTOR-LIKE PROTEIN TIG, CHLOROPLASTIC"/>
    <property type="match status" value="1"/>
</dbReference>
<dbReference type="HAMAP" id="MF_00303">
    <property type="entry name" value="Trigger_factor_Tig"/>
    <property type="match status" value="1"/>
</dbReference>
<evidence type="ECO:0000259" key="15">
    <source>
        <dbReference type="Pfam" id="PF05698"/>
    </source>
</evidence>
<reference evidence="16" key="1">
    <citation type="submission" date="2020-02" db="EMBL/GenBank/DDBJ databases">
        <authorList>
            <person name="Meier V. D."/>
        </authorList>
    </citation>
    <scope>NUCLEOTIDE SEQUENCE</scope>
    <source>
        <strain evidence="16">AVDCRST_MAG24</strain>
    </source>
</reference>
<dbReference type="EC" id="5.2.1.8" evidence="3 11"/>
<dbReference type="Gene3D" id="1.10.3120.10">
    <property type="entry name" value="Trigger factor, C-terminal domain"/>
    <property type="match status" value="1"/>
</dbReference>
<evidence type="ECO:0000259" key="14">
    <source>
        <dbReference type="Pfam" id="PF05697"/>
    </source>
</evidence>
<feature type="domain" description="PPIase FKBP-type" evidence="13">
    <location>
        <begin position="157"/>
        <end position="214"/>
    </location>
</feature>
<keyword evidence="6 11" id="KW-0697">Rotamase</keyword>
<evidence type="ECO:0000259" key="13">
    <source>
        <dbReference type="Pfam" id="PF00254"/>
    </source>
</evidence>
<evidence type="ECO:0000256" key="9">
    <source>
        <dbReference type="ARBA" id="ARBA00023306"/>
    </source>
</evidence>
<evidence type="ECO:0000256" key="1">
    <source>
        <dbReference type="ARBA" id="ARBA00000971"/>
    </source>
</evidence>
<comment type="subcellular location">
    <subcellularLocation>
        <location evidence="11">Cytoplasm</location>
    </subcellularLocation>
    <text evidence="11">About half TF is bound to the ribosome near the polypeptide exit tunnel while the other half is free in the cytoplasm.</text>
</comment>
<protein>
    <recommendedName>
        <fullName evidence="4 11">Trigger factor</fullName>
        <shortName evidence="11">TF</shortName>
        <ecNumber evidence="3 11">5.2.1.8</ecNumber>
    </recommendedName>
    <alternativeName>
        <fullName evidence="10 11">PPIase</fullName>
    </alternativeName>
</protein>
<evidence type="ECO:0000256" key="6">
    <source>
        <dbReference type="ARBA" id="ARBA00023110"/>
    </source>
</evidence>
<dbReference type="EMBL" id="CADCUF010000231">
    <property type="protein sequence ID" value="CAA9346873.1"/>
    <property type="molecule type" value="Genomic_DNA"/>
</dbReference>
<dbReference type="GO" id="GO:0051301">
    <property type="term" value="P:cell division"/>
    <property type="evidence" value="ECO:0007669"/>
    <property type="project" value="UniProtKB-KW"/>
</dbReference>
<dbReference type="PIRSF" id="PIRSF003095">
    <property type="entry name" value="Trigger_factor"/>
    <property type="match status" value="1"/>
</dbReference>
<dbReference type="InterPro" id="IPR036611">
    <property type="entry name" value="Trigger_fac_ribosome-bd_sf"/>
</dbReference>
<dbReference type="AlphaFoldDB" id="A0A6J4M5W6"/>
<dbReference type="InterPro" id="IPR037041">
    <property type="entry name" value="Trigger_fac_C_sf"/>
</dbReference>
<dbReference type="InterPro" id="IPR001179">
    <property type="entry name" value="PPIase_FKBP_dom"/>
</dbReference>
<gene>
    <name evidence="11" type="primary">tig</name>
    <name evidence="16" type="ORF">AVDCRST_MAG24-1567</name>
</gene>
<feature type="region of interest" description="Disordered" evidence="12">
    <location>
        <begin position="439"/>
        <end position="462"/>
    </location>
</feature>
<proteinExistence type="inferred from homology"/>
<dbReference type="NCBIfam" id="TIGR00115">
    <property type="entry name" value="tig"/>
    <property type="match status" value="1"/>
</dbReference>
<keyword evidence="8 11" id="KW-0413">Isomerase</keyword>
<evidence type="ECO:0000256" key="4">
    <source>
        <dbReference type="ARBA" id="ARBA00016902"/>
    </source>
</evidence>
<feature type="compositionally biased region" description="Basic and acidic residues" evidence="12">
    <location>
        <begin position="451"/>
        <end position="462"/>
    </location>
</feature>
<comment type="function">
    <text evidence="11">Involved in protein export. Acts as a chaperone by maintaining the newly synthesized protein in an open conformation. Functions as a peptidyl-prolyl cis-trans isomerase.</text>
</comment>
<dbReference type="GO" id="GO:0051083">
    <property type="term" value="P:'de novo' cotranslational protein folding"/>
    <property type="evidence" value="ECO:0007669"/>
    <property type="project" value="TreeGrafter"/>
</dbReference>
<dbReference type="SUPFAM" id="SSF102735">
    <property type="entry name" value="Trigger factor ribosome-binding domain"/>
    <property type="match status" value="1"/>
</dbReference>
<dbReference type="SUPFAM" id="SSF109998">
    <property type="entry name" value="Triger factor/SurA peptide-binding domain-like"/>
    <property type="match status" value="1"/>
</dbReference>
<keyword evidence="5 11" id="KW-0132">Cell division</keyword>
<dbReference type="PANTHER" id="PTHR30560">
    <property type="entry name" value="TRIGGER FACTOR CHAPERONE AND PEPTIDYL-PROLYL CIS/TRANS ISOMERASE"/>
    <property type="match status" value="1"/>
</dbReference>
<dbReference type="Pfam" id="PF05697">
    <property type="entry name" value="Trigger_N"/>
    <property type="match status" value="1"/>
</dbReference>
<dbReference type="GO" id="GO:0003755">
    <property type="term" value="F:peptidyl-prolyl cis-trans isomerase activity"/>
    <property type="evidence" value="ECO:0007669"/>
    <property type="project" value="UniProtKB-UniRule"/>
</dbReference>
<evidence type="ECO:0000313" key="16">
    <source>
        <dbReference type="EMBL" id="CAA9346873.1"/>
    </source>
</evidence>
<dbReference type="InterPro" id="IPR027304">
    <property type="entry name" value="Trigger_fact/SurA_dom_sf"/>
</dbReference>
<evidence type="ECO:0000256" key="2">
    <source>
        <dbReference type="ARBA" id="ARBA00005464"/>
    </source>
</evidence>
<keyword evidence="9 11" id="KW-0131">Cell cycle</keyword>
<evidence type="ECO:0000256" key="5">
    <source>
        <dbReference type="ARBA" id="ARBA00022618"/>
    </source>
</evidence>
<dbReference type="GO" id="GO:0043335">
    <property type="term" value="P:protein unfolding"/>
    <property type="evidence" value="ECO:0007669"/>
    <property type="project" value="TreeGrafter"/>
</dbReference>
<evidence type="ECO:0000256" key="3">
    <source>
        <dbReference type="ARBA" id="ARBA00013194"/>
    </source>
</evidence>
<dbReference type="GO" id="GO:0005737">
    <property type="term" value="C:cytoplasm"/>
    <property type="evidence" value="ECO:0007669"/>
    <property type="project" value="UniProtKB-SubCell"/>
</dbReference>
<comment type="domain">
    <text evidence="11">Consists of 3 domains; the N-terminus binds the ribosome, the middle domain has PPIase activity, while the C-terminus has intrinsic chaperone activity on its own.</text>
</comment>
<evidence type="ECO:0000256" key="10">
    <source>
        <dbReference type="ARBA" id="ARBA00029986"/>
    </source>
</evidence>
<feature type="domain" description="Trigger factor ribosome-binding bacterial" evidence="14">
    <location>
        <begin position="1"/>
        <end position="145"/>
    </location>
</feature>
<keyword evidence="11" id="KW-0963">Cytoplasm</keyword>
<evidence type="ECO:0000256" key="12">
    <source>
        <dbReference type="SAM" id="MobiDB-lite"/>
    </source>
</evidence>
<dbReference type="InterPro" id="IPR008880">
    <property type="entry name" value="Trigger_fac_C"/>
</dbReference>
<organism evidence="16">
    <name type="scientific">uncultured Nocardioidaceae bacterium</name>
    <dbReference type="NCBI Taxonomy" id="253824"/>
    <lineage>
        <taxon>Bacteria</taxon>
        <taxon>Bacillati</taxon>
        <taxon>Actinomycetota</taxon>
        <taxon>Actinomycetes</taxon>
        <taxon>Propionibacteriales</taxon>
        <taxon>Nocardioidaceae</taxon>
        <taxon>environmental samples</taxon>
    </lineage>
</organism>
<dbReference type="Gene3D" id="3.30.70.1050">
    <property type="entry name" value="Trigger factor ribosome-binding domain"/>
    <property type="match status" value="1"/>
</dbReference>
<dbReference type="GO" id="GO:0043022">
    <property type="term" value="F:ribosome binding"/>
    <property type="evidence" value="ECO:0007669"/>
    <property type="project" value="TreeGrafter"/>
</dbReference>
<evidence type="ECO:0000256" key="7">
    <source>
        <dbReference type="ARBA" id="ARBA00023186"/>
    </source>
</evidence>
<dbReference type="InterPro" id="IPR046357">
    <property type="entry name" value="PPIase_dom_sf"/>
</dbReference>
<dbReference type="SUPFAM" id="SSF54534">
    <property type="entry name" value="FKBP-like"/>
    <property type="match status" value="1"/>
</dbReference>
<dbReference type="Gene3D" id="3.10.50.40">
    <property type="match status" value="1"/>
</dbReference>
<dbReference type="InterPro" id="IPR005215">
    <property type="entry name" value="Trig_fac"/>
</dbReference>
<dbReference type="Pfam" id="PF05698">
    <property type="entry name" value="Trigger_C"/>
    <property type="match status" value="1"/>
</dbReference>
<sequence length="472" mass="50322">MQSAVETLSPTRVRLTVEVPFAELKPELDSAYKKIGAQVRVQGFRPGKVPARILDQRVGRGTVLEEALNEAVPRLYGEAVEQSGVTPVAPPQVEVTKMDDGVELAFTAEVDVRPEITLPAYDGVSVTVEPVSVSEEDVDEQVESLRERFGTLVPVERPAADGDFLTLDLVATVDGEDVPGGTAQGLSYQLGSGELLEGIDEALAGASAGDARSFQTALVAGELAGQTADVAVTVRAVNERELPEITDQWTSDTTGFATVEEFRGDVRARLDRAKRMQQGVEARDKVLEALLEMVEVPLPESVVANEADFRRSNMQSQLQQSGLTLEGYLEAEGKTAEELEGEVTSGAQQAVKAQLVLDAVADAEELGVTEAELSDQVVRRAQRAGVAPDQLAQQLVQGGQLPMLVSEVRRGKALATVIEAATIVDTEGATVDLEALSEGGEAGSDVEVDEDGRPYHVHGDGSVHYLDDEQQG</sequence>
<comment type="catalytic activity">
    <reaction evidence="1 11">
        <text>[protein]-peptidylproline (omega=180) = [protein]-peptidylproline (omega=0)</text>
        <dbReference type="Rhea" id="RHEA:16237"/>
        <dbReference type="Rhea" id="RHEA-COMP:10747"/>
        <dbReference type="Rhea" id="RHEA-COMP:10748"/>
        <dbReference type="ChEBI" id="CHEBI:83833"/>
        <dbReference type="ChEBI" id="CHEBI:83834"/>
        <dbReference type="EC" id="5.2.1.8"/>
    </reaction>
</comment>
<keyword evidence="7 11" id="KW-0143">Chaperone</keyword>
<evidence type="ECO:0000256" key="11">
    <source>
        <dbReference type="HAMAP-Rule" id="MF_00303"/>
    </source>
</evidence>
<dbReference type="Pfam" id="PF00254">
    <property type="entry name" value="FKBP_C"/>
    <property type="match status" value="1"/>
</dbReference>
<feature type="domain" description="Trigger factor C-terminal" evidence="15">
    <location>
        <begin position="258"/>
        <end position="419"/>
    </location>
</feature>
<accession>A0A6J4M5W6</accession>
<dbReference type="InterPro" id="IPR008881">
    <property type="entry name" value="Trigger_fac_ribosome-bd_bac"/>
</dbReference>
<dbReference type="GO" id="GO:0044183">
    <property type="term" value="F:protein folding chaperone"/>
    <property type="evidence" value="ECO:0007669"/>
    <property type="project" value="TreeGrafter"/>
</dbReference>
<name>A0A6J4M5W6_9ACTN</name>
<evidence type="ECO:0000256" key="8">
    <source>
        <dbReference type="ARBA" id="ARBA00023235"/>
    </source>
</evidence>